<gene>
    <name evidence="1" type="ORF">LCGC14_2254740</name>
</gene>
<accession>A0A0F9D1A3</accession>
<evidence type="ECO:0000313" key="1">
    <source>
        <dbReference type="EMBL" id="KKL55503.1"/>
    </source>
</evidence>
<organism evidence="1">
    <name type="scientific">marine sediment metagenome</name>
    <dbReference type="NCBI Taxonomy" id="412755"/>
    <lineage>
        <taxon>unclassified sequences</taxon>
        <taxon>metagenomes</taxon>
        <taxon>ecological metagenomes</taxon>
    </lineage>
</organism>
<dbReference type="AlphaFoldDB" id="A0A0F9D1A3"/>
<dbReference type="EMBL" id="LAZR01030816">
    <property type="protein sequence ID" value="KKL55503.1"/>
    <property type="molecule type" value="Genomic_DNA"/>
</dbReference>
<reference evidence="1" key="1">
    <citation type="journal article" date="2015" name="Nature">
        <title>Complex archaea that bridge the gap between prokaryotes and eukaryotes.</title>
        <authorList>
            <person name="Spang A."/>
            <person name="Saw J.H."/>
            <person name="Jorgensen S.L."/>
            <person name="Zaremba-Niedzwiedzka K."/>
            <person name="Martijn J."/>
            <person name="Lind A.E."/>
            <person name="van Eijk R."/>
            <person name="Schleper C."/>
            <person name="Guy L."/>
            <person name="Ettema T.J."/>
        </authorList>
    </citation>
    <scope>NUCLEOTIDE SEQUENCE</scope>
</reference>
<sequence>PEDWKDRRRMEIAAIIDECLCAGVMQDAA</sequence>
<proteinExistence type="predicted"/>
<comment type="caution">
    <text evidence="1">The sequence shown here is derived from an EMBL/GenBank/DDBJ whole genome shotgun (WGS) entry which is preliminary data.</text>
</comment>
<feature type="non-terminal residue" evidence="1">
    <location>
        <position position="1"/>
    </location>
</feature>
<protein>
    <submittedName>
        <fullName evidence="1">Uncharacterized protein</fullName>
    </submittedName>
</protein>
<name>A0A0F9D1A3_9ZZZZ</name>